<sequence>MSKSRVSREINEAWGKSVIFTDQPIISEAELVKEPSVPLGLKSLSVLLENTVMDETEVEKENNYANLAYFQSSLFATVLEDSITELRILVECNNELRIIKTMSDMKILLAKKFGVKLPLVLDELEGIDPKKLNCNEYKIYKLDSDRHYITEVLTITYIDLSINKNFKALKKCINIITALDDYRAALAEEEANNRATRRDLAKQLRQRRNYIKSTTYDTDIIINNLNTEVEDSILKSETQSRYIGNWQRARTEQHLQKIYDTEQVHSVQVEYYKKRSEHEQRVHAEAELLTNIMINETLEKVELWMDKYDKDMEALDLKIQIKKNEYYSVRDKRIGLEQTIQRHDDLMKMWVNFKEEREKARLYREKMNKSAITVQAWWRGLLVRLQLGPYKVAKKKGGKGKNKK</sequence>
<dbReference type="Proteomes" id="UP000824533">
    <property type="component" value="Linkage Group LG19"/>
</dbReference>
<protein>
    <submittedName>
        <fullName evidence="1">Uncharacterized protein</fullName>
    </submittedName>
</protein>
<keyword evidence="2" id="KW-1185">Reference proteome</keyword>
<proteinExistence type="predicted"/>
<organism evidence="1 2">
    <name type="scientific">Dendrolimus kikuchii</name>
    <dbReference type="NCBI Taxonomy" id="765133"/>
    <lineage>
        <taxon>Eukaryota</taxon>
        <taxon>Metazoa</taxon>
        <taxon>Ecdysozoa</taxon>
        <taxon>Arthropoda</taxon>
        <taxon>Hexapoda</taxon>
        <taxon>Insecta</taxon>
        <taxon>Pterygota</taxon>
        <taxon>Neoptera</taxon>
        <taxon>Endopterygota</taxon>
        <taxon>Lepidoptera</taxon>
        <taxon>Glossata</taxon>
        <taxon>Ditrysia</taxon>
        <taxon>Bombycoidea</taxon>
        <taxon>Lasiocampidae</taxon>
        <taxon>Dendrolimus</taxon>
    </lineage>
</organism>
<dbReference type="EMBL" id="CM034405">
    <property type="protein sequence ID" value="KAJ0173791.1"/>
    <property type="molecule type" value="Genomic_DNA"/>
</dbReference>
<evidence type="ECO:0000313" key="2">
    <source>
        <dbReference type="Proteomes" id="UP000824533"/>
    </source>
</evidence>
<comment type="caution">
    <text evidence="1">The sequence shown here is derived from an EMBL/GenBank/DDBJ whole genome shotgun (WGS) entry which is preliminary data.</text>
</comment>
<accession>A0ACC1CQA9</accession>
<gene>
    <name evidence="1" type="ORF">K1T71_010940</name>
</gene>
<evidence type="ECO:0000313" key="1">
    <source>
        <dbReference type="EMBL" id="KAJ0173791.1"/>
    </source>
</evidence>
<reference evidence="1 2" key="1">
    <citation type="journal article" date="2021" name="Front. Genet.">
        <title>Chromosome-Level Genome Assembly Reveals Significant Gene Expansion in the Toll and IMD Signaling Pathways of Dendrolimus kikuchii.</title>
        <authorList>
            <person name="Zhou J."/>
            <person name="Wu P."/>
            <person name="Xiong Z."/>
            <person name="Liu N."/>
            <person name="Zhao N."/>
            <person name="Ji M."/>
            <person name="Qiu Y."/>
            <person name="Yang B."/>
        </authorList>
    </citation>
    <scope>NUCLEOTIDE SEQUENCE [LARGE SCALE GENOMIC DNA]</scope>
    <source>
        <strain evidence="1">Ann1</strain>
    </source>
</reference>
<name>A0ACC1CQA9_9NEOP</name>